<dbReference type="InterPro" id="IPR036108">
    <property type="entry name" value="4pyrrol_syn_uPrphyn_synt_sf"/>
</dbReference>
<evidence type="ECO:0000259" key="1">
    <source>
        <dbReference type="Pfam" id="PF02602"/>
    </source>
</evidence>
<dbReference type="CDD" id="cd06578">
    <property type="entry name" value="HemD"/>
    <property type="match status" value="1"/>
</dbReference>
<keyword evidence="3" id="KW-1185">Reference proteome</keyword>
<sequence>MAQNLLGKKVALAGPRKSEEMSMIVRKLGGTPLLRPAQGTVFVDDEHLKSSIETWVKSPPDWTILTTGMGLDAIFQAAEQLELQEELLEALQHSHIAARGYKTVNALRKRNLTPAVRDDDGSTSGLIRELMSYDLQGKRILVQLHGESAPRLMAWLKERGTSEIREVLPYRHVPPQDTDLEELLEDILQQRIDAVTFTSAPQIRFLTAYAEKHGKLADMKQRFEEDVVAAAVGRVTAQAMMEEGVTPKVIPEEERMGSMIVSLGKYFAEKERV</sequence>
<evidence type="ECO:0000313" key="3">
    <source>
        <dbReference type="Proteomes" id="UP000608071"/>
    </source>
</evidence>
<dbReference type="EC" id="4.2.1.75" evidence="2"/>
<accession>A0ABR8SZW5</accession>
<dbReference type="Pfam" id="PF02602">
    <property type="entry name" value="HEM4"/>
    <property type="match status" value="1"/>
</dbReference>
<organism evidence="2 3">
    <name type="scientific">Paenibacillus gallinarum</name>
    <dbReference type="NCBI Taxonomy" id="2762232"/>
    <lineage>
        <taxon>Bacteria</taxon>
        <taxon>Bacillati</taxon>
        <taxon>Bacillota</taxon>
        <taxon>Bacilli</taxon>
        <taxon>Bacillales</taxon>
        <taxon>Paenibacillaceae</taxon>
        <taxon>Paenibacillus</taxon>
    </lineage>
</organism>
<dbReference type="PANTHER" id="PTHR40082:SF1">
    <property type="entry name" value="BLR5956 PROTEIN"/>
    <property type="match status" value="1"/>
</dbReference>
<dbReference type="EMBL" id="JACSQL010000005">
    <property type="protein sequence ID" value="MBD7969047.1"/>
    <property type="molecule type" value="Genomic_DNA"/>
</dbReference>
<proteinExistence type="predicted"/>
<dbReference type="PANTHER" id="PTHR40082">
    <property type="entry name" value="BLR5956 PROTEIN"/>
    <property type="match status" value="1"/>
</dbReference>
<protein>
    <submittedName>
        <fullName evidence="2">Uroporphyrinogen-III synthase</fullName>
        <ecNumber evidence="2">4.2.1.75</ecNumber>
    </submittedName>
</protein>
<reference evidence="2 3" key="1">
    <citation type="submission" date="2020-08" db="EMBL/GenBank/DDBJ databases">
        <title>A Genomic Blueprint of the Chicken Gut Microbiome.</title>
        <authorList>
            <person name="Gilroy R."/>
            <person name="Ravi A."/>
            <person name="Getino M."/>
            <person name="Pursley I."/>
            <person name="Horton D.L."/>
            <person name="Alikhan N.-F."/>
            <person name="Baker D."/>
            <person name="Gharbi K."/>
            <person name="Hall N."/>
            <person name="Watson M."/>
            <person name="Adriaenssens E.M."/>
            <person name="Foster-Nyarko E."/>
            <person name="Jarju S."/>
            <person name="Secka A."/>
            <person name="Antonio M."/>
            <person name="Oren A."/>
            <person name="Chaudhuri R."/>
            <person name="La Ragione R.M."/>
            <person name="Hildebrand F."/>
            <person name="Pallen M.J."/>
        </authorList>
    </citation>
    <scope>NUCLEOTIDE SEQUENCE [LARGE SCALE GENOMIC DNA]</scope>
    <source>
        <strain evidence="2 3">Sa2BVA9</strain>
    </source>
</reference>
<gene>
    <name evidence="2" type="ORF">H9647_13300</name>
</gene>
<dbReference type="InterPro" id="IPR039793">
    <property type="entry name" value="UROS/Hem4"/>
</dbReference>
<dbReference type="Proteomes" id="UP000608071">
    <property type="component" value="Unassembled WGS sequence"/>
</dbReference>
<comment type="caution">
    <text evidence="2">The sequence shown here is derived from an EMBL/GenBank/DDBJ whole genome shotgun (WGS) entry which is preliminary data.</text>
</comment>
<name>A0ABR8SZW5_9BACL</name>
<dbReference type="InterPro" id="IPR003754">
    <property type="entry name" value="4pyrrol_synth_uPrphyn_synth"/>
</dbReference>
<dbReference type="RefSeq" id="WP_191800667.1">
    <property type="nucleotide sequence ID" value="NZ_JACSQL010000005.1"/>
</dbReference>
<dbReference type="SUPFAM" id="SSF69618">
    <property type="entry name" value="HemD-like"/>
    <property type="match status" value="1"/>
</dbReference>
<dbReference type="GO" id="GO:0004852">
    <property type="term" value="F:uroporphyrinogen-III synthase activity"/>
    <property type="evidence" value="ECO:0007669"/>
    <property type="project" value="UniProtKB-EC"/>
</dbReference>
<feature type="domain" description="Tetrapyrrole biosynthesis uroporphyrinogen III synthase" evidence="1">
    <location>
        <begin position="20"/>
        <end position="260"/>
    </location>
</feature>
<dbReference type="NCBIfam" id="NF004584">
    <property type="entry name" value="PRK05928.2-1"/>
    <property type="match status" value="1"/>
</dbReference>
<keyword evidence="2" id="KW-0456">Lyase</keyword>
<dbReference type="Gene3D" id="3.40.50.10090">
    <property type="match status" value="2"/>
</dbReference>
<evidence type="ECO:0000313" key="2">
    <source>
        <dbReference type="EMBL" id="MBD7969047.1"/>
    </source>
</evidence>